<feature type="region of interest" description="Disordered" evidence="1">
    <location>
        <begin position="1"/>
        <end position="156"/>
    </location>
</feature>
<proteinExistence type="predicted"/>
<feature type="compositionally biased region" description="Polar residues" evidence="1">
    <location>
        <begin position="296"/>
        <end position="306"/>
    </location>
</feature>
<feature type="compositionally biased region" description="Acidic residues" evidence="1">
    <location>
        <begin position="93"/>
        <end position="108"/>
    </location>
</feature>
<feature type="compositionally biased region" description="Polar residues" evidence="1">
    <location>
        <begin position="33"/>
        <end position="80"/>
    </location>
</feature>
<protein>
    <submittedName>
        <fullName evidence="2">Uncharacterized protein</fullName>
    </submittedName>
</protein>
<feature type="compositionally biased region" description="Polar residues" evidence="1">
    <location>
        <begin position="348"/>
        <end position="362"/>
    </location>
</feature>
<feature type="compositionally biased region" description="Acidic residues" evidence="1">
    <location>
        <begin position="123"/>
        <end position="137"/>
    </location>
</feature>
<reference evidence="2" key="1">
    <citation type="submission" date="2014-08" db="EMBL/GenBank/DDBJ databases">
        <authorList>
            <person name="Sharma Rahul"/>
            <person name="Thines Marco"/>
        </authorList>
    </citation>
    <scope>NUCLEOTIDE SEQUENCE</scope>
</reference>
<dbReference type="InterPro" id="IPR031355">
    <property type="entry name" value="YBL010C/LAA2-like"/>
</dbReference>
<sequence>MDILTSSPEQEKESPWADAPSSPPSPTVRLEQFPSQLDFSPVSLQLDQPESDGQQPSPTTEPTRDSASSPLKPADSSSFTIPPPSNSFPTDGFNDDDDDGFDSFDEESAPVPVGSNPNNGFPTDDDFGDFGDFDEGADGGFGDMADGGFDQVQDEGFGDFDKEVETAPVHVPPPPSIPSLRLAPFPDLQTLRFSLERIISPIYPNIDPEVSMTGEDVRDVAGLSQVLVDEKSRALYNSLVDPVPLRPLDWTRSRVRREHLISLGVPVNLDEVATSRQPTLPPLMIKTRLANSAHLNQHSNQPMRPQSTPPGDKLYSGPKRANTIGHPHHNASSSHSSPTSLDVPRRAGSTNQGVRSGGTSPYRTAGGVVGPGSDVDLGAKGRKAKTYGLGNMPEVGWETMEELCLMESDSLSLLSLDKLESLQTELSTRSSQASNLLSYLLQLRDAQQDESIVSNGMIAELVMSAQKAALAGRAGTAGGVNGNGSGGGGGWRRSVVGGSRGG</sequence>
<organism evidence="2">
    <name type="scientific">Phaffia rhodozyma</name>
    <name type="common">Yeast</name>
    <name type="synonym">Xanthophyllomyces dendrorhous</name>
    <dbReference type="NCBI Taxonomy" id="264483"/>
    <lineage>
        <taxon>Eukaryota</taxon>
        <taxon>Fungi</taxon>
        <taxon>Dikarya</taxon>
        <taxon>Basidiomycota</taxon>
        <taxon>Agaricomycotina</taxon>
        <taxon>Tremellomycetes</taxon>
        <taxon>Cystofilobasidiales</taxon>
        <taxon>Mrakiaceae</taxon>
        <taxon>Phaffia</taxon>
    </lineage>
</organism>
<feature type="region of interest" description="Disordered" evidence="1">
    <location>
        <begin position="296"/>
        <end position="373"/>
    </location>
</feature>
<name>A0A0F7SHP1_PHARH</name>
<dbReference type="AlphaFoldDB" id="A0A0F7SHP1"/>
<dbReference type="Pfam" id="PF17104">
    <property type="entry name" value="YBL010C_LAA2"/>
    <property type="match status" value="2"/>
</dbReference>
<feature type="compositionally biased region" description="Low complexity" evidence="1">
    <location>
        <begin position="492"/>
        <end position="502"/>
    </location>
</feature>
<feature type="compositionally biased region" description="Low complexity" evidence="1">
    <location>
        <begin position="330"/>
        <end position="340"/>
    </location>
</feature>
<evidence type="ECO:0000256" key="1">
    <source>
        <dbReference type="SAM" id="MobiDB-lite"/>
    </source>
</evidence>
<feature type="compositionally biased region" description="Gly residues" evidence="1">
    <location>
        <begin position="478"/>
        <end position="491"/>
    </location>
</feature>
<dbReference type="EMBL" id="LN483345">
    <property type="protein sequence ID" value="CDZ98441.1"/>
    <property type="molecule type" value="Genomic_DNA"/>
</dbReference>
<dbReference type="PANTHER" id="PTHR38698">
    <property type="entry name" value="EXPRESSED PROTEIN"/>
    <property type="match status" value="1"/>
</dbReference>
<dbReference type="PANTHER" id="PTHR38698:SF1">
    <property type="entry name" value="FUNGAL PROTEIN"/>
    <property type="match status" value="1"/>
</dbReference>
<accession>A0A0F7SHP1</accession>
<feature type="region of interest" description="Disordered" evidence="1">
    <location>
        <begin position="478"/>
        <end position="502"/>
    </location>
</feature>
<evidence type="ECO:0000313" key="2">
    <source>
        <dbReference type="EMBL" id="CDZ98441.1"/>
    </source>
</evidence>